<reference evidence="1" key="1">
    <citation type="journal article" date="2015" name="Nature">
        <title>Complex archaea that bridge the gap between prokaryotes and eukaryotes.</title>
        <authorList>
            <person name="Spang A."/>
            <person name="Saw J.H."/>
            <person name="Jorgensen S.L."/>
            <person name="Zaremba-Niedzwiedzka K."/>
            <person name="Martijn J."/>
            <person name="Lind A.E."/>
            <person name="van Eijk R."/>
            <person name="Schleper C."/>
            <person name="Guy L."/>
            <person name="Ettema T.J."/>
        </authorList>
    </citation>
    <scope>NUCLEOTIDE SEQUENCE</scope>
</reference>
<comment type="caution">
    <text evidence="1">The sequence shown here is derived from an EMBL/GenBank/DDBJ whole genome shotgun (WGS) entry which is preliminary data.</text>
</comment>
<evidence type="ECO:0000313" key="1">
    <source>
        <dbReference type="EMBL" id="KKM76440.1"/>
    </source>
</evidence>
<accession>A0A0F9MIA7</accession>
<sequence length="69" mass="7916">MKIVIGEYYRHHATPKYGWAKALEKIKPKTGVNTHTYTIVKCEWTVGKGGTFGLIKYFRLCDLIRPSSN</sequence>
<name>A0A0F9MIA7_9ZZZZ</name>
<gene>
    <name evidence="1" type="ORF">LCGC14_1380010</name>
</gene>
<proteinExistence type="predicted"/>
<dbReference type="EMBL" id="LAZR01008808">
    <property type="protein sequence ID" value="KKM76440.1"/>
    <property type="molecule type" value="Genomic_DNA"/>
</dbReference>
<protein>
    <submittedName>
        <fullName evidence="1">Uncharacterized protein</fullName>
    </submittedName>
</protein>
<organism evidence="1">
    <name type="scientific">marine sediment metagenome</name>
    <dbReference type="NCBI Taxonomy" id="412755"/>
    <lineage>
        <taxon>unclassified sequences</taxon>
        <taxon>metagenomes</taxon>
        <taxon>ecological metagenomes</taxon>
    </lineage>
</organism>
<dbReference type="AlphaFoldDB" id="A0A0F9MIA7"/>